<dbReference type="InterPro" id="IPR054238">
    <property type="entry name" value="DUF6965"/>
</dbReference>
<dbReference type="Proteomes" id="UP001500742">
    <property type="component" value="Unassembled WGS sequence"/>
</dbReference>
<proteinExistence type="predicted"/>
<evidence type="ECO:0000259" key="1">
    <source>
        <dbReference type="Pfam" id="PF22292"/>
    </source>
</evidence>
<reference evidence="3" key="1">
    <citation type="journal article" date="2019" name="Int. J. Syst. Evol. Microbiol.">
        <title>The Global Catalogue of Microorganisms (GCM) 10K type strain sequencing project: providing services to taxonomists for standard genome sequencing and annotation.</title>
        <authorList>
            <consortium name="The Broad Institute Genomics Platform"/>
            <consortium name="The Broad Institute Genome Sequencing Center for Infectious Disease"/>
            <person name="Wu L."/>
            <person name="Ma J."/>
        </authorList>
    </citation>
    <scope>NUCLEOTIDE SEQUENCE [LARGE SCALE GENOMIC DNA]</scope>
    <source>
        <strain evidence="3">JCM 16601</strain>
    </source>
</reference>
<protein>
    <recommendedName>
        <fullName evidence="1">DUF6965 domain-containing protein</fullName>
    </recommendedName>
</protein>
<keyword evidence="3" id="KW-1185">Reference proteome</keyword>
<gene>
    <name evidence="2" type="ORF">GCM10022210_41800</name>
</gene>
<feature type="domain" description="DUF6965" evidence="1">
    <location>
        <begin position="1"/>
        <end position="62"/>
    </location>
</feature>
<organism evidence="2 3">
    <name type="scientific">Mucilaginibacter dorajii</name>
    <dbReference type="NCBI Taxonomy" id="692994"/>
    <lineage>
        <taxon>Bacteria</taxon>
        <taxon>Pseudomonadati</taxon>
        <taxon>Bacteroidota</taxon>
        <taxon>Sphingobacteriia</taxon>
        <taxon>Sphingobacteriales</taxon>
        <taxon>Sphingobacteriaceae</taxon>
        <taxon>Mucilaginibacter</taxon>
    </lineage>
</organism>
<sequence>MTFEELNDYFTNTPLPAELRLDRATTQLNVPDRVKQLLTNMNLYPDNWRHKHQLLRIKNALENPYNGPGIPRY</sequence>
<evidence type="ECO:0000313" key="2">
    <source>
        <dbReference type="EMBL" id="GAA3985346.1"/>
    </source>
</evidence>
<comment type="caution">
    <text evidence="2">The sequence shown here is derived from an EMBL/GenBank/DDBJ whole genome shotgun (WGS) entry which is preliminary data.</text>
</comment>
<dbReference type="Pfam" id="PF22292">
    <property type="entry name" value="DUF6965"/>
    <property type="match status" value="1"/>
</dbReference>
<dbReference type="EMBL" id="BAAAZC010000029">
    <property type="protein sequence ID" value="GAA3985346.1"/>
    <property type="molecule type" value="Genomic_DNA"/>
</dbReference>
<name>A0ABP7QN22_9SPHI</name>
<dbReference type="RefSeq" id="WP_259089198.1">
    <property type="nucleotide sequence ID" value="NZ_BAAAZC010000029.1"/>
</dbReference>
<accession>A0ABP7QN22</accession>
<evidence type="ECO:0000313" key="3">
    <source>
        <dbReference type="Proteomes" id="UP001500742"/>
    </source>
</evidence>